<evidence type="ECO:0000313" key="3">
    <source>
        <dbReference type="Proteomes" id="UP000177821"/>
    </source>
</evidence>
<dbReference type="SUPFAM" id="SSF52266">
    <property type="entry name" value="SGNH hydrolase"/>
    <property type="match status" value="1"/>
</dbReference>
<feature type="transmembrane region" description="Helical" evidence="1">
    <location>
        <begin position="9"/>
        <end position="30"/>
    </location>
</feature>
<reference evidence="2 3" key="1">
    <citation type="journal article" date="2016" name="Nat. Commun.">
        <title>Thousands of microbial genomes shed light on interconnected biogeochemical processes in an aquifer system.</title>
        <authorList>
            <person name="Anantharaman K."/>
            <person name="Brown C.T."/>
            <person name="Hug L.A."/>
            <person name="Sharon I."/>
            <person name="Castelle C.J."/>
            <person name="Probst A.J."/>
            <person name="Thomas B.C."/>
            <person name="Singh A."/>
            <person name="Wilkins M.J."/>
            <person name="Karaoz U."/>
            <person name="Brodie E.L."/>
            <person name="Williams K.H."/>
            <person name="Hubbard S.S."/>
            <person name="Banfield J.F."/>
        </authorList>
    </citation>
    <scope>NUCLEOTIDE SEQUENCE [LARGE SCALE GENOMIC DNA]</scope>
</reference>
<keyword evidence="1" id="KW-0812">Transmembrane</keyword>
<protein>
    <submittedName>
        <fullName evidence="2">Uncharacterized protein</fullName>
    </submittedName>
</protein>
<dbReference type="AlphaFoldDB" id="A0A1G1WNC0"/>
<proteinExistence type="predicted"/>
<keyword evidence="1" id="KW-1133">Transmembrane helix</keyword>
<dbReference type="InterPro" id="IPR036514">
    <property type="entry name" value="SGNH_hydro_sf"/>
</dbReference>
<evidence type="ECO:0000256" key="1">
    <source>
        <dbReference type="SAM" id="Phobius"/>
    </source>
</evidence>
<dbReference type="Proteomes" id="UP000177821">
    <property type="component" value="Unassembled WGS sequence"/>
</dbReference>
<dbReference type="EMBL" id="MHCX01000035">
    <property type="protein sequence ID" value="OGY29101.1"/>
    <property type="molecule type" value="Genomic_DNA"/>
</dbReference>
<keyword evidence="1" id="KW-0472">Membrane</keyword>
<name>A0A1G1WNC0_9BACT</name>
<comment type="caution">
    <text evidence="2">The sequence shown here is derived from an EMBL/GenBank/DDBJ whole genome shotgun (WGS) entry which is preliminary data.</text>
</comment>
<dbReference type="Gene3D" id="3.40.50.1110">
    <property type="entry name" value="SGNH hydrolase"/>
    <property type="match status" value="1"/>
</dbReference>
<sequence>MRVRWKKLVLGLGISATTILVLFFLGEYWVRNYVLVTWATGNCSQTDEILKFKGVPGSICESKTPEWHVVNKHNSLGLRSPEIKIEKSQDTFRILFLGDSFVQGYGVEEEESFPRLLEKELNTKFGGKPKVEVVNAGVPNYSPLIEYLYLKNEGLKLSPDLVILEFDLTDFSNDLVYSREVNYAEREEPLGFMKKDNPEVKDQEVITKPASTEEMSSSKLLPFLPNDLKRFFHDNSALYRWISSQLKIMLGQPLADAEPDSLENFYTIVKEDTLNDDKLWEQPKKNISLIRSLLADKSIPFVVSAHPHAVLVDGKEWNNGRLLHGLERGEVYSDRYFSQLANFLSSQNIPFISLLDYFRQTSLRPLYFPFDGHFNTNGHKVAANGIMKELEKLNLIKQ</sequence>
<organism evidence="2 3">
    <name type="scientific">Candidatus Woykebacteria bacterium RIFCSPHIGHO2_02_FULL_43_16b</name>
    <dbReference type="NCBI Taxonomy" id="1802601"/>
    <lineage>
        <taxon>Bacteria</taxon>
        <taxon>Candidatus Woykeibacteriota</taxon>
    </lineage>
</organism>
<dbReference type="CDD" id="cd00229">
    <property type="entry name" value="SGNH_hydrolase"/>
    <property type="match status" value="1"/>
</dbReference>
<accession>A0A1G1WNC0</accession>
<gene>
    <name evidence="2" type="ORF">A3J50_02340</name>
</gene>
<evidence type="ECO:0000313" key="2">
    <source>
        <dbReference type="EMBL" id="OGY29101.1"/>
    </source>
</evidence>